<evidence type="ECO:0000313" key="2">
    <source>
        <dbReference type="Proteomes" id="UP000571128"/>
    </source>
</evidence>
<dbReference type="InterPro" id="IPR003735">
    <property type="entry name" value="Metal_Tscrpt_repr"/>
</dbReference>
<evidence type="ECO:0000313" key="1">
    <source>
        <dbReference type="EMBL" id="MBC1399579.1"/>
    </source>
</evidence>
<name>A0A841YH25_9LIST</name>
<dbReference type="EMBL" id="JAARPY010000014">
    <property type="protein sequence ID" value="MBC1399579.1"/>
    <property type="molecule type" value="Genomic_DNA"/>
</dbReference>
<dbReference type="Pfam" id="PF02583">
    <property type="entry name" value="Trns_repr_metal"/>
    <property type="match status" value="1"/>
</dbReference>
<dbReference type="Gene3D" id="1.20.58.1000">
    <property type="entry name" value="Metal-sensitive repressor, helix protomer"/>
    <property type="match status" value="1"/>
</dbReference>
<dbReference type="AlphaFoldDB" id="A0A841YH25"/>
<dbReference type="GO" id="GO:0003677">
    <property type="term" value="F:DNA binding"/>
    <property type="evidence" value="ECO:0007669"/>
    <property type="project" value="InterPro"/>
</dbReference>
<protein>
    <submittedName>
        <fullName evidence="1">Metal-sensing transcriptional repressor</fullName>
    </submittedName>
</protein>
<dbReference type="GO" id="GO:0046872">
    <property type="term" value="F:metal ion binding"/>
    <property type="evidence" value="ECO:0007669"/>
    <property type="project" value="InterPro"/>
</dbReference>
<organism evidence="1 2">
    <name type="scientific">Listeria fleischmannii</name>
    <dbReference type="NCBI Taxonomy" id="1069827"/>
    <lineage>
        <taxon>Bacteria</taxon>
        <taxon>Bacillati</taxon>
        <taxon>Bacillota</taxon>
        <taxon>Bacilli</taxon>
        <taxon>Bacillales</taxon>
        <taxon>Listeriaceae</taxon>
        <taxon>Listeria</taxon>
    </lineage>
</organism>
<dbReference type="Proteomes" id="UP000571128">
    <property type="component" value="Unassembled WGS sequence"/>
</dbReference>
<dbReference type="GO" id="GO:0045892">
    <property type="term" value="P:negative regulation of DNA-templated transcription"/>
    <property type="evidence" value="ECO:0007669"/>
    <property type="project" value="UniProtKB-ARBA"/>
</dbReference>
<accession>A0A841YH25</accession>
<sequence>MDMDKPIVPREAEETKQILNRLKRVEGQIRGIQQMVQDDRYCTDILVQISAANSALKKVGLEVLEHHTKHCVMDAASKGDGDAVLDDLVQTIRQFSKT</sequence>
<dbReference type="InterPro" id="IPR038390">
    <property type="entry name" value="Metal_Tscrpt_repr_sf"/>
</dbReference>
<reference evidence="1 2" key="1">
    <citation type="submission" date="2020-03" db="EMBL/GenBank/DDBJ databases">
        <title>Soil Listeria distribution.</title>
        <authorList>
            <person name="Liao J."/>
            <person name="Wiedmann M."/>
        </authorList>
    </citation>
    <scope>NUCLEOTIDE SEQUENCE [LARGE SCALE GENOMIC DNA]</scope>
    <source>
        <strain evidence="1 2">FSL L7-1645</strain>
    </source>
</reference>
<dbReference type="PANTHER" id="PTHR33677">
    <property type="entry name" value="TRANSCRIPTIONAL REPRESSOR FRMR-RELATED"/>
    <property type="match status" value="1"/>
</dbReference>
<comment type="caution">
    <text evidence="1">The sequence shown here is derived from an EMBL/GenBank/DDBJ whole genome shotgun (WGS) entry which is preliminary data.</text>
</comment>
<dbReference type="PANTHER" id="PTHR33677:SF3">
    <property type="entry name" value="COPPER-SENSING TRANSCRIPTIONAL REPRESSOR RICR"/>
    <property type="match status" value="1"/>
</dbReference>
<gene>
    <name evidence="1" type="ORF">HB844_11905</name>
</gene>
<dbReference type="RefSeq" id="WP_007543481.1">
    <property type="nucleotide sequence ID" value="NZ_JAARPY010000014.1"/>
</dbReference>
<proteinExistence type="predicted"/>